<name>A0A9X1Z5D2_9GAMM</name>
<dbReference type="InterPro" id="IPR013731">
    <property type="entry name" value="OapA_N"/>
</dbReference>
<evidence type="ECO:0000256" key="1">
    <source>
        <dbReference type="ARBA" id="ARBA00001947"/>
    </source>
</evidence>
<dbReference type="InterPro" id="IPR018392">
    <property type="entry name" value="LysM"/>
</dbReference>
<evidence type="ECO:0000256" key="8">
    <source>
        <dbReference type="SAM" id="MobiDB-lite"/>
    </source>
</evidence>
<dbReference type="InterPro" id="IPR007340">
    <property type="entry name" value="LysM_Opacity-associatedA"/>
</dbReference>
<evidence type="ECO:0000256" key="6">
    <source>
        <dbReference type="ARBA" id="ARBA00022833"/>
    </source>
</evidence>
<dbReference type="CDD" id="cd12797">
    <property type="entry name" value="M23_peptidase"/>
    <property type="match status" value="1"/>
</dbReference>
<dbReference type="InterPro" id="IPR045834">
    <property type="entry name" value="Csd3_N2"/>
</dbReference>
<evidence type="ECO:0000256" key="4">
    <source>
        <dbReference type="ARBA" id="ARBA00022723"/>
    </source>
</evidence>
<dbReference type="InterPro" id="IPR050570">
    <property type="entry name" value="Cell_wall_metabolism_enzyme"/>
</dbReference>
<keyword evidence="3" id="KW-0645">Protease</keyword>
<dbReference type="PANTHER" id="PTHR21666:SF288">
    <property type="entry name" value="CELL DIVISION PROTEIN YTFB"/>
    <property type="match status" value="1"/>
</dbReference>
<dbReference type="Gene3D" id="3.10.450.350">
    <property type="match status" value="2"/>
</dbReference>
<evidence type="ECO:0000256" key="2">
    <source>
        <dbReference type="ARBA" id="ARBA00004196"/>
    </source>
</evidence>
<dbReference type="Pfam" id="PF01551">
    <property type="entry name" value="Peptidase_M23"/>
    <property type="match status" value="1"/>
</dbReference>
<proteinExistence type="predicted"/>
<dbReference type="AlphaFoldDB" id="A0A9X1Z5D2"/>
<dbReference type="FunFam" id="2.70.70.10:FF:000002">
    <property type="entry name" value="Murein DD-endopeptidase MepM"/>
    <property type="match status" value="1"/>
</dbReference>
<feature type="region of interest" description="Disordered" evidence="8">
    <location>
        <begin position="68"/>
        <end position="104"/>
    </location>
</feature>
<dbReference type="Gene3D" id="2.70.70.10">
    <property type="entry name" value="Glucose Permease (Domain IIA)"/>
    <property type="match status" value="1"/>
</dbReference>
<dbReference type="Pfam" id="PF19425">
    <property type="entry name" value="Csd3_N2"/>
    <property type="match status" value="1"/>
</dbReference>
<dbReference type="PROSITE" id="PS51782">
    <property type="entry name" value="LYSM"/>
    <property type="match status" value="1"/>
</dbReference>
<accession>A0A9X1Z5D2</accession>
<dbReference type="GO" id="GO:0042834">
    <property type="term" value="F:peptidoglycan binding"/>
    <property type="evidence" value="ECO:0007669"/>
    <property type="project" value="InterPro"/>
</dbReference>
<dbReference type="Pfam" id="PF04225">
    <property type="entry name" value="LysM_OapA"/>
    <property type="match status" value="1"/>
</dbReference>
<dbReference type="RefSeq" id="WP_188925844.1">
    <property type="nucleotide sequence ID" value="NZ_BMQI01000032.1"/>
</dbReference>
<keyword evidence="6" id="KW-0862">Zinc</keyword>
<evidence type="ECO:0000256" key="3">
    <source>
        <dbReference type="ARBA" id="ARBA00022670"/>
    </source>
</evidence>
<keyword evidence="5" id="KW-0378">Hydrolase</keyword>
<sequence>MAKLLTLFTLLPKAHQITLSLLVMLTAIILMFPSEDAQASKQTGLVDKSNAQKTIETNTRYAVPLAFRTPSAPGENTSTDTPADNIFNDTTPSQQADSNDNGQATADDEAFAKHLALLQTRPNGVDGVIGELDEQIAQQKSQLKQQAGNDDYTVEYYEVVKGDTLGGLFSRAGLSAKDVYDITQLPLAKKNLLKIMPGEEIAISKNDLGELKELSYRMDKVSTLVISHNNDNYKEVVNTKKVESRTSFITATIKSNFWNAAADAGLSGNHIMELANIFGWDVDFALDIRKGDNFSLLFDQEYADGQFLRNGKILAAEFINQGERYTAVRYTDGEYYSENGNSMRKAFLRSPVDFKYVSSNFNPRRLHPVTGQVKAHRGVDYVAAIGTPIKAAGKGRVIESSYNQYNGNYVFIKHNDTYTTKYLHLTKRKVKRGDSVKQGQIIGTLGKTGRVTGAHLHYEFIVNGVHRNPRTIDLPKSMPINRNELGKFTSLSKQLMAQLKSNQQQQLASN</sequence>
<keyword evidence="11" id="KW-1185">Reference proteome</keyword>
<evidence type="ECO:0000256" key="7">
    <source>
        <dbReference type="ARBA" id="ARBA00023049"/>
    </source>
</evidence>
<organism evidence="10 11">
    <name type="scientific">Shewanella algicola</name>
    <dbReference type="NCBI Taxonomy" id="640633"/>
    <lineage>
        <taxon>Bacteria</taxon>
        <taxon>Pseudomonadati</taxon>
        <taxon>Pseudomonadota</taxon>
        <taxon>Gammaproteobacteria</taxon>
        <taxon>Alteromonadales</taxon>
        <taxon>Shewanellaceae</taxon>
        <taxon>Shewanella</taxon>
    </lineage>
</organism>
<dbReference type="SUPFAM" id="SSF51261">
    <property type="entry name" value="Duplicated hybrid motif"/>
    <property type="match status" value="1"/>
</dbReference>
<dbReference type="Pfam" id="PF08525">
    <property type="entry name" value="OapA_N"/>
    <property type="match status" value="1"/>
</dbReference>
<dbReference type="GO" id="GO:0004222">
    <property type="term" value="F:metalloendopeptidase activity"/>
    <property type="evidence" value="ECO:0007669"/>
    <property type="project" value="TreeGrafter"/>
</dbReference>
<comment type="caution">
    <text evidence="10">The sequence shown here is derived from an EMBL/GenBank/DDBJ whole genome shotgun (WGS) entry which is preliminary data.</text>
</comment>
<evidence type="ECO:0000313" key="10">
    <source>
        <dbReference type="EMBL" id="MCL1106506.1"/>
    </source>
</evidence>
<evidence type="ECO:0000259" key="9">
    <source>
        <dbReference type="PROSITE" id="PS51782"/>
    </source>
</evidence>
<evidence type="ECO:0000313" key="11">
    <source>
        <dbReference type="Proteomes" id="UP001139408"/>
    </source>
</evidence>
<protein>
    <submittedName>
        <fullName evidence="10">Peptidoglycan DD-metalloendopeptidase family protein</fullName>
    </submittedName>
</protein>
<feature type="compositionally biased region" description="Polar residues" evidence="8">
    <location>
        <begin position="74"/>
        <end position="104"/>
    </location>
</feature>
<gene>
    <name evidence="10" type="ORF">L2749_14780</name>
</gene>
<dbReference type="InterPro" id="IPR016047">
    <property type="entry name" value="M23ase_b-sheet_dom"/>
</dbReference>
<dbReference type="PANTHER" id="PTHR21666">
    <property type="entry name" value="PEPTIDASE-RELATED"/>
    <property type="match status" value="1"/>
</dbReference>
<feature type="domain" description="LysM" evidence="9">
    <location>
        <begin position="155"/>
        <end position="203"/>
    </location>
</feature>
<reference evidence="10" key="1">
    <citation type="submission" date="2022-01" db="EMBL/GenBank/DDBJ databases">
        <title>Whole genome-based taxonomy of the Shewanellaceae.</title>
        <authorList>
            <person name="Martin-Rodriguez A.J."/>
        </authorList>
    </citation>
    <scope>NUCLEOTIDE SEQUENCE</scope>
    <source>
        <strain evidence="10">DSM 23803</strain>
    </source>
</reference>
<dbReference type="GO" id="GO:0030313">
    <property type="term" value="C:cell envelope"/>
    <property type="evidence" value="ECO:0007669"/>
    <property type="project" value="UniProtKB-SubCell"/>
</dbReference>
<dbReference type="EMBL" id="JAKILJ010000035">
    <property type="protein sequence ID" value="MCL1106506.1"/>
    <property type="molecule type" value="Genomic_DNA"/>
</dbReference>
<dbReference type="GO" id="GO:0046872">
    <property type="term" value="F:metal ion binding"/>
    <property type="evidence" value="ECO:0007669"/>
    <property type="project" value="UniProtKB-KW"/>
</dbReference>
<comment type="subcellular location">
    <subcellularLocation>
        <location evidence="2">Cell envelope</location>
    </subcellularLocation>
</comment>
<keyword evidence="7" id="KW-0482">Metalloprotease</keyword>
<comment type="cofactor">
    <cofactor evidence="1">
        <name>Zn(2+)</name>
        <dbReference type="ChEBI" id="CHEBI:29105"/>
    </cofactor>
</comment>
<dbReference type="GO" id="GO:0006508">
    <property type="term" value="P:proteolysis"/>
    <property type="evidence" value="ECO:0007669"/>
    <property type="project" value="UniProtKB-KW"/>
</dbReference>
<dbReference type="InterPro" id="IPR011055">
    <property type="entry name" value="Dup_hybrid_motif"/>
</dbReference>
<dbReference type="Proteomes" id="UP001139408">
    <property type="component" value="Unassembled WGS sequence"/>
</dbReference>
<keyword evidence="4" id="KW-0479">Metal-binding</keyword>
<evidence type="ECO:0000256" key="5">
    <source>
        <dbReference type="ARBA" id="ARBA00022801"/>
    </source>
</evidence>